<dbReference type="SMART" id="SM00862">
    <property type="entry name" value="Trans_reg_C"/>
    <property type="match status" value="1"/>
</dbReference>
<dbReference type="Pfam" id="PF00486">
    <property type="entry name" value="Trans_reg_C"/>
    <property type="match status" value="1"/>
</dbReference>
<organism evidence="7 8">
    <name type="scientific">Amycolatopsis xylanica</name>
    <dbReference type="NCBI Taxonomy" id="589385"/>
    <lineage>
        <taxon>Bacteria</taxon>
        <taxon>Bacillati</taxon>
        <taxon>Actinomycetota</taxon>
        <taxon>Actinomycetes</taxon>
        <taxon>Pseudonocardiales</taxon>
        <taxon>Pseudonocardiaceae</taxon>
        <taxon>Amycolatopsis</taxon>
    </lineage>
</organism>
<dbReference type="Gene3D" id="1.25.40.10">
    <property type="entry name" value="Tetratricopeptide repeat domain"/>
    <property type="match status" value="3"/>
</dbReference>
<accession>A0A1H3NSE1</accession>
<dbReference type="InterPro" id="IPR016032">
    <property type="entry name" value="Sig_transdc_resp-reg_C-effctor"/>
</dbReference>
<dbReference type="InterPro" id="IPR019734">
    <property type="entry name" value="TPR_rpt"/>
</dbReference>
<keyword evidence="4" id="KW-0804">Transcription</keyword>
<dbReference type="InterPro" id="IPR001867">
    <property type="entry name" value="OmpR/PhoB-type_DNA-bd"/>
</dbReference>
<dbReference type="Gene3D" id="1.10.10.10">
    <property type="entry name" value="Winged helix-like DNA-binding domain superfamily/Winged helix DNA-binding domain"/>
    <property type="match status" value="1"/>
</dbReference>
<dbReference type="SUPFAM" id="SSF46894">
    <property type="entry name" value="C-terminal effector domain of the bipartite response regulators"/>
    <property type="match status" value="1"/>
</dbReference>
<evidence type="ECO:0000256" key="1">
    <source>
        <dbReference type="ARBA" id="ARBA00005820"/>
    </source>
</evidence>
<evidence type="ECO:0000259" key="6">
    <source>
        <dbReference type="PROSITE" id="PS51755"/>
    </source>
</evidence>
<dbReference type="PANTHER" id="PTHR35807">
    <property type="entry name" value="TRANSCRIPTIONAL REGULATOR REDD-RELATED"/>
    <property type="match status" value="1"/>
</dbReference>
<dbReference type="RefSeq" id="WP_143047192.1">
    <property type="nucleotide sequence ID" value="NZ_FNON01000007.1"/>
</dbReference>
<keyword evidence="3 5" id="KW-0238">DNA-binding</keyword>
<dbReference type="InterPro" id="IPR005158">
    <property type="entry name" value="BTAD"/>
</dbReference>
<dbReference type="InterPro" id="IPR027417">
    <property type="entry name" value="P-loop_NTPase"/>
</dbReference>
<dbReference type="OrthoDB" id="581105at2"/>
<name>A0A1H3NSE1_9PSEU</name>
<dbReference type="InterPro" id="IPR036388">
    <property type="entry name" value="WH-like_DNA-bd_sf"/>
</dbReference>
<dbReference type="PANTHER" id="PTHR35807:SF1">
    <property type="entry name" value="TRANSCRIPTIONAL REGULATOR REDD"/>
    <property type="match status" value="1"/>
</dbReference>
<dbReference type="GO" id="GO:0006355">
    <property type="term" value="P:regulation of DNA-templated transcription"/>
    <property type="evidence" value="ECO:0007669"/>
    <property type="project" value="InterPro"/>
</dbReference>
<protein>
    <submittedName>
        <fullName evidence="7">DNA-binding transcriptional activator of the SARP family</fullName>
    </submittedName>
</protein>
<dbReference type="GO" id="GO:0003677">
    <property type="term" value="F:DNA binding"/>
    <property type="evidence" value="ECO:0007669"/>
    <property type="project" value="UniProtKB-UniRule"/>
</dbReference>
<evidence type="ECO:0000313" key="8">
    <source>
        <dbReference type="Proteomes" id="UP000199515"/>
    </source>
</evidence>
<evidence type="ECO:0000313" key="7">
    <source>
        <dbReference type="EMBL" id="SDY91827.1"/>
    </source>
</evidence>
<dbReference type="Gene3D" id="3.40.50.300">
    <property type="entry name" value="P-loop containing nucleotide triphosphate hydrolases"/>
    <property type="match status" value="1"/>
</dbReference>
<comment type="similarity">
    <text evidence="1">Belongs to the AfsR/DnrI/RedD regulatory family.</text>
</comment>
<dbReference type="SMART" id="SM01043">
    <property type="entry name" value="BTAD"/>
    <property type="match status" value="1"/>
</dbReference>
<dbReference type="PRINTS" id="PR00364">
    <property type="entry name" value="DISEASERSIST"/>
</dbReference>
<dbReference type="SUPFAM" id="SSF52540">
    <property type="entry name" value="P-loop containing nucleoside triphosphate hydrolases"/>
    <property type="match status" value="1"/>
</dbReference>
<evidence type="ECO:0000256" key="5">
    <source>
        <dbReference type="PROSITE-ProRule" id="PRU01091"/>
    </source>
</evidence>
<gene>
    <name evidence="7" type="ORF">SAMN05421504_107443</name>
</gene>
<feature type="DNA-binding region" description="OmpR/PhoB-type" evidence="5">
    <location>
        <begin position="1"/>
        <end position="93"/>
    </location>
</feature>
<dbReference type="GO" id="GO:0000160">
    <property type="term" value="P:phosphorelay signal transduction system"/>
    <property type="evidence" value="ECO:0007669"/>
    <property type="project" value="InterPro"/>
</dbReference>
<dbReference type="CDD" id="cd15831">
    <property type="entry name" value="BTAD"/>
    <property type="match status" value="1"/>
</dbReference>
<dbReference type="PROSITE" id="PS51755">
    <property type="entry name" value="OMPR_PHOB"/>
    <property type="match status" value="1"/>
</dbReference>
<dbReference type="InterPro" id="IPR051677">
    <property type="entry name" value="AfsR-DnrI-RedD_regulator"/>
</dbReference>
<proteinExistence type="inferred from homology"/>
<dbReference type="Pfam" id="PF03704">
    <property type="entry name" value="BTAD"/>
    <property type="match status" value="1"/>
</dbReference>
<dbReference type="AlphaFoldDB" id="A0A1H3NSE1"/>
<reference evidence="7 8" key="1">
    <citation type="submission" date="2016-10" db="EMBL/GenBank/DDBJ databases">
        <authorList>
            <person name="de Groot N.N."/>
        </authorList>
    </citation>
    <scope>NUCLEOTIDE SEQUENCE [LARGE SCALE GENOMIC DNA]</scope>
    <source>
        <strain evidence="7 8">CPCC 202699</strain>
    </source>
</reference>
<dbReference type="GO" id="GO:0043531">
    <property type="term" value="F:ADP binding"/>
    <property type="evidence" value="ECO:0007669"/>
    <property type="project" value="InterPro"/>
</dbReference>
<dbReference type="EMBL" id="FNON01000007">
    <property type="protein sequence ID" value="SDY91827.1"/>
    <property type="molecule type" value="Genomic_DNA"/>
</dbReference>
<feature type="domain" description="OmpR/PhoB-type" evidence="6">
    <location>
        <begin position="1"/>
        <end position="93"/>
    </location>
</feature>
<dbReference type="Proteomes" id="UP000199515">
    <property type="component" value="Unassembled WGS sequence"/>
</dbReference>
<dbReference type="Pfam" id="PF13424">
    <property type="entry name" value="TPR_12"/>
    <property type="match status" value="1"/>
</dbReference>
<sequence>MEFRVLGPLDVRAVGGPVELGGPRQRAVLAALLLRANELASVEYLTGAAWESPPATPESNLRTYVSGLRQRLAQAGDDPGRLSTRPGGYVLRVDRGELDLTTFTELTVAGETAAGSREAASCFSRALGLWRGRPLEGLHAGQALSVEVTRLEERRLAVVEKHLRARLDLGEHADLIAELRRLVADHPLREELWGHLMTALHRSGRRADALSAYQELRRLLDDELGVTPGRSLRQLQAQILEDDARIAPKPTIGLVRQLPPAINHFTGRRRQLTEIVTTLTGEGKASLPIAAVTGQPGAGKSALAIKAGHELAPSFPDGQLFIDLLGAGARPRDPGDVLARFLRELGVPGVDIPGATDERESVFRARLAGKRVLIVLDNAADEAQVRPLLPGNPDCAVVVTSRRRLTGLDLSLRIQLGELDLDDAVTLLTDLAGSSRETLTAQRIVRCCGNLPLAIRIIGTKLRTLPHLSAETIADRLEDERHRLDELVGGDREVRAGFLVSYEQLRPDERRAFRLLALLPGTDFASWAAAAVLGTDRRTAERLLDALVEANLVEVGSPLRYRFHDLIRLLAEERMTAETSPEAREAALDRVFETYLQVGQRADAALDFGGLHQFEVAPPSPEIDALATEFARDAPAWFDAEQHCLLEAVEMAAAEGRPEITCHLSATVAAYLELRSRWDDLIRVAELSLAASRQTGDMYWTAYAYFALGLAARDQHDVQSARKHFGHCLAALPAANDPRLEMVTLLAVGVGQRYQGHYDASADCIKACLSKLSTMDEPRWVAYAKRELGILHRYRGEWAEAQQCLQEAIDEFVLIADRRWEAACLRELSVVHRELGELDSALRLGHTGRDMFHELGDVRREAAAWRSLAYAYRAQGETGTAQACCRRSTDLFALTLDAHGAAITEVLHAEFIAEQGDHAQALHHVRHALSVFQQLGDPRWTGKAQLSLGSLLNDAGLLDQAREAWRDAHTTLVSLEAVEVAEAEKAITR</sequence>
<evidence type="ECO:0000256" key="2">
    <source>
        <dbReference type="ARBA" id="ARBA00023015"/>
    </source>
</evidence>
<keyword evidence="8" id="KW-1185">Reference proteome</keyword>
<dbReference type="SMART" id="SM00028">
    <property type="entry name" value="TPR"/>
    <property type="match status" value="6"/>
</dbReference>
<evidence type="ECO:0000256" key="4">
    <source>
        <dbReference type="ARBA" id="ARBA00023163"/>
    </source>
</evidence>
<dbReference type="SUPFAM" id="SSF48452">
    <property type="entry name" value="TPR-like"/>
    <property type="match status" value="4"/>
</dbReference>
<evidence type="ECO:0000256" key="3">
    <source>
        <dbReference type="ARBA" id="ARBA00023125"/>
    </source>
</evidence>
<dbReference type="InterPro" id="IPR011990">
    <property type="entry name" value="TPR-like_helical_dom_sf"/>
</dbReference>
<keyword evidence="2" id="KW-0805">Transcription regulation</keyword>
<dbReference type="STRING" id="589385.SAMN05421504_107443"/>